<dbReference type="PANTHER" id="PTHR33710:SF62">
    <property type="entry name" value="DUF4283 DOMAIN PROTEIN"/>
    <property type="match status" value="1"/>
</dbReference>
<keyword evidence="1" id="KW-0862">Zinc</keyword>
<dbReference type="GO" id="GO:0003676">
    <property type="term" value="F:nucleic acid binding"/>
    <property type="evidence" value="ECO:0007669"/>
    <property type="project" value="InterPro"/>
</dbReference>
<dbReference type="AlphaFoldDB" id="A0A7J6HSE4"/>
<evidence type="ECO:0000313" key="5">
    <source>
        <dbReference type="Proteomes" id="UP000583929"/>
    </source>
</evidence>
<gene>
    <name evidence="4" type="ORF">G4B88_019646</name>
</gene>
<accession>A0A7J6HSE4</accession>
<keyword evidence="5" id="KW-1185">Reference proteome</keyword>
<feature type="non-terminal residue" evidence="4">
    <location>
        <position position="851"/>
    </location>
</feature>
<dbReference type="InterPro" id="IPR001878">
    <property type="entry name" value="Znf_CCHC"/>
</dbReference>
<proteinExistence type="predicted"/>
<dbReference type="Gene3D" id="3.60.10.10">
    <property type="entry name" value="Endonuclease/exonuclease/phosphatase"/>
    <property type="match status" value="1"/>
</dbReference>
<evidence type="ECO:0000313" key="4">
    <source>
        <dbReference type="EMBL" id="KAF4397925.1"/>
    </source>
</evidence>
<feature type="domain" description="CCHC-type" evidence="3">
    <location>
        <begin position="219"/>
        <end position="232"/>
    </location>
</feature>
<feature type="compositionally biased region" description="Basic and acidic residues" evidence="2">
    <location>
        <begin position="422"/>
        <end position="434"/>
    </location>
</feature>
<dbReference type="InterPro" id="IPR025836">
    <property type="entry name" value="Zn_knuckle_CX2CX4HX4C"/>
</dbReference>
<keyword evidence="1" id="KW-0479">Metal-binding</keyword>
<dbReference type="Pfam" id="PF14392">
    <property type="entry name" value="zf-CCHC_4"/>
    <property type="match status" value="1"/>
</dbReference>
<dbReference type="PROSITE" id="PS50158">
    <property type="entry name" value="ZF_CCHC"/>
    <property type="match status" value="1"/>
</dbReference>
<dbReference type="SUPFAM" id="SSF56219">
    <property type="entry name" value="DNase I-like"/>
    <property type="match status" value="1"/>
</dbReference>
<dbReference type="PANTHER" id="PTHR33710">
    <property type="entry name" value="BNAC02G09200D PROTEIN"/>
    <property type="match status" value="1"/>
</dbReference>
<dbReference type="InterPro" id="IPR025558">
    <property type="entry name" value="DUF4283"/>
</dbReference>
<dbReference type="GO" id="GO:0008270">
    <property type="term" value="F:zinc ion binding"/>
    <property type="evidence" value="ECO:0007669"/>
    <property type="project" value="UniProtKB-KW"/>
</dbReference>
<sequence length="851" mass="95750">MAIGGCEGDLNETVDDIVSMTSKMGVCSEEDWEENEEAASSFGELSLVGRMIAKREIKESLFTTIFSRMWKGVGGWEVKILEEDEDDSFVGITFKSREDATGILQKQPWIFNGGLLLLERWPSSGQWREAKLDKVSCWVKMKGWPIKAFTRSNVMRLGEMAGEVQEIRWLNENRMFLNGFVRLKIGFPLKQSIFVGRYIPCGGRKFWIQLKFERLPTLCFGCGVWGHEKRDCGREVLLEKNEDGLQVPKYGQWLKDEDPIPHCFSAFHQSRVGANEHHGMHRERDGGRQTEIATDNGQSVVAPPTRVTASEENPIIKDHATVMGSGDSSAHKTSTVGEGIINDNNMPGGIGRKYCHLLNLTQVGRTGSLNIIEPNAMGQPLKVNESNLNGATPGVFEKRLGGSFSSEGTEENETEVKKRKNGGKDGDTEEERERRALLKGKQIVDDHGVSSCGVGAFHHGEVAQSAKSTPPGQRKRLSIKNRARNSGKGRAMVLPTNGGVVASTVAGTDSIAMGQPFVFGSDDSKGKVDVNFWAVDRIGLSGGLLLLWKEELNVRVDSSSPGHVLARVAGKDFFPWTLTCFYGHPDALQRKFSWELLRNIRKEVFGPWLCIGDFNEVVSLSEKVGGRIRRDVAMEDFRMVIDDCRLIDFCSSKTELTWCNGHEVNPIMERLDRGLCNEEWLRNFNGADVSVLDWWGSDHRPLVVDIPIENDRLRCGQVKRKNRFHFEEAWCEEPECAEIVERVWDNEEVVNSTRGFKVKTGKVGAALYGWNKNKKKVLHEKTKKLKKAISEWDENFIREVFNMDDAELILSMPSSGWDIEDKVMWHYSKNGEYTVKSGYRMASAHECPLTR</sequence>
<evidence type="ECO:0000259" key="3">
    <source>
        <dbReference type="PROSITE" id="PS50158"/>
    </source>
</evidence>
<keyword evidence="1" id="KW-0863">Zinc-finger</keyword>
<dbReference type="InterPro" id="IPR036691">
    <property type="entry name" value="Endo/exonu/phosph_ase_sf"/>
</dbReference>
<comment type="caution">
    <text evidence="4">The sequence shown here is derived from an EMBL/GenBank/DDBJ whole genome shotgun (WGS) entry which is preliminary data.</text>
</comment>
<evidence type="ECO:0000256" key="2">
    <source>
        <dbReference type="SAM" id="MobiDB-lite"/>
    </source>
</evidence>
<dbReference type="Proteomes" id="UP000583929">
    <property type="component" value="Unassembled WGS sequence"/>
</dbReference>
<reference evidence="4 5" key="1">
    <citation type="journal article" date="2020" name="bioRxiv">
        <title>Sequence and annotation of 42 cannabis genomes reveals extensive copy number variation in cannabinoid synthesis and pathogen resistance genes.</title>
        <authorList>
            <person name="Mckernan K.J."/>
            <person name="Helbert Y."/>
            <person name="Kane L.T."/>
            <person name="Ebling H."/>
            <person name="Zhang L."/>
            <person name="Liu B."/>
            <person name="Eaton Z."/>
            <person name="Mclaughlin S."/>
            <person name="Kingan S."/>
            <person name="Baybayan P."/>
            <person name="Concepcion G."/>
            <person name="Jordan M."/>
            <person name="Riva A."/>
            <person name="Barbazuk W."/>
            <person name="Harkins T."/>
        </authorList>
    </citation>
    <scope>NUCLEOTIDE SEQUENCE [LARGE SCALE GENOMIC DNA]</scope>
    <source>
        <strain evidence="5">cv. Jamaican Lion 4</strain>
        <tissue evidence="4">Leaf</tissue>
    </source>
</reference>
<name>A0A7J6HSE4_CANSA</name>
<evidence type="ECO:0000256" key="1">
    <source>
        <dbReference type="PROSITE-ProRule" id="PRU00047"/>
    </source>
</evidence>
<feature type="region of interest" description="Disordered" evidence="2">
    <location>
        <begin position="392"/>
        <end position="434"/>
    </location>
</feature>
<dbReference type="Pfam" id="PF14111">
    <property type="entry name" value="DUF4283"/>
    <property type="match status" value="1"/>
</dbReference>
<protein>
    <recommendedName>
        <fullName evidence="3">CCHC-type domain-containing protein</fullName>
    </recommendedName>
</protein>
<organism evidence="4 5">
    <name type="scientific">Cannabis sativa</name>
    <name type="common">Hemp</name>
    <name type="synonym">Marijuana</name>
    <dbReference type="NCBI Taxonomy" id="3483"/>
    <lineage>
        <taxon>Eukaryota</taxon>
        <taxon>Viridiplantae</taxon>
        <taxon>Streptophyta</taxon>
        <taxon>Embryophyta</taxon>
        <taxon>Tracheophyta</taxon>
        <taxon>Spermatophyta</taxon>
        <taxon>Magnoliopsida</taxon>
        <taxon>eudicotyledons</taxon>
        <taxon>Gunneridae</taxon>
        <taxon>Pentapetalae</taxon>
        <taxon>rosids</taxon>
        <taxon>fabids</taxon>
        <taxon>Rosales</taxon>
        <taxon>Cannabaceae</taxon>
        <taxon>Cannabis</taxon>
    </lineage>
</organism>
<dbReference type="EMBL" id="JAATIQ010000029">
    <property type="protein sequence ID" value="KAF4397925.1"/>
    <property type="molecule type" value="Genomic_DNA"/>
</dbReference>